<comment type="caution">
    <text evidence="2">The sequence shown here is derived from an EMBL/GenBank/DDBJ whole genome shotgun (WGS) entry which is preliminary data.</text>
</comment>
<dbReference type="InterPro" id="IPR053031">
    <property type="entry name" value="Cuticle_assoc_protein"/>
</dbReference>
<proteinExistence type="predicted"/>
<dbReference type="GO" id="GO:0006357">
    <property type="term" value="P:regulation of transcription by RNA polymerase II"/>
    <property type="evidence" value="ECO:0007669"/>
    <property type="project" value="TreeGrafter"/>
</dbReference>
<feature type="region of interest" description="Disordered" evidence="1">
    <location>
        <begin position="1"/>
        <end position="20"/>
    </location>
</feature>
<accession>A0A6A4PVG9</accession>
<dbReference type="PANTHER" id="PTHR34396">
    <property type="entry name" value="OS03G0264950 PROTEIN-RELATED"/>
    <property type="match status" value="1"/>
</dbReference>
<sequence length="123" mass="14342">MNVETSANQSDTQHSTKKEIEVKKRKFVSPIWKHFELVVIGGEEKVVCNYSHAKLLDESKQGTSHLRKHFNSCPQRTTRDIKQCLLKTEKQRKDKLLVGSYIFNQDASRMKLAKMIILHEYPL</sequence>
<reference evidence="3" key="1">
    <citation type="journal article" date="2020" name="Nat. Commun.">
        <title>Genome sequence of the cluster root forming white lupin.</title>
        <authorList>
            <person name="Hufnagel B."/>
            <person name="Marques A."/>
            <person name="Soriano A."/>
            <person name="Marques L."/>
            <person name="Divol F."/>
            <person name="Doumas P."/>
            <person name="Sallet E."/>
            <person name="Mancinotti D."/>
            <person name="Carrere S."/>
            <person name="Marande W."/>
            <person name="Arribat S."/>
            <person name="Keller J."/>
            <person name="Huneau C."/>
            <person name="Blein T."/>
            <person name="Aime D."/>
            <person name="Laguerre M."/>
            <person name="Taylor J."/>
            <person name="Schubert V."/>
            <person name="Nelson M."/>
            <person name="Geu-Flores F."/>
            <person name="Crespi M."/>
            <person name="Gallardo-Guerrero K."/>
            <person name="Delaux P.-M."/>
            <person name="Salse J."/>
            <person name="Berges H."/>
            <person name="Guyot R."/>
            <person name="Gouzy J."/>
            <person name="Peret B."/>
        </authorList>
    </citation>
    <scope>NUCLEOTIDE SEQUENCE [LARGE SCALE GENOMIC DNA]</scope>
    <source>
        <strain evidence="3">cv. Amiga</strain>
    </source>
</reference>
<dbReference type="AlphaFoldDB" id="A0A6A4PVG9"/>
<evidence type="ECO:0000313" key="2">
    <source>
        <dbReference type="EMBL" id="KAE9605369.1"/>
    </source>
</evidence>
<gene>
    <name evidence="2" type="ORF">Lalb_Chr10g0096601</name>
</gene>
<dbReference type="Proteomes" id="UP000447434">
    <property type="component" value="Chromosome 10"/>
</dbReference>
<organism evidence="2 3">
    <name type="scientific">Lupinus albus</name>
    <name type="common">White lupine</name>
    <name type="synonym">Lupinus termis</name>
    <dbReference type="NCBI Taxonomy" id="3870"/>
    <lineage>
        <taxon>Eukaryota</taxon>
        <taxon>Viridiplantae</taxon>
        <taxon>Streptophyta</taxon>
        <taxon>Embryophyta</taxon>
        <taxon>Tracheophyta</taxon>
        <taxon>Spermatophyta</taxon>
        <taxon>Magnoliopsida</taxon>
        <taxon>eudicotyledons</taxon>
        <taxon>Gunneridae</taxon>
        <taxon>Pentapetalae</taxon>
        <taxon>rosids</taxon>
        <taxon>fabids</taxon>
        <taxon>Fabales</taxon>
        <taxon>Fabaceae</taxon>
        <taxon>Papilionoideae</taxon>
        <taxon>50 kb inversion clade</taxon>
        <taxon>genistoids sensu lato</taxon>
        <taxon>core genistoids</taxon>
        <taxon>Genisteae</taxon>
        <taxon>Lupinus</taxon>
    </lineage>
</organism>
<keyword evidence="3" id="KW-1185">Reference proteome</keyword>
<dbReference type="PANTHER" id="PTHR34396:SF25">
    <property type="entry name" value="BOUNDARY ELEMENT ASSOCIATED FACTOR"/>
    <property type="match status" value="1"/>
</dbReference>
<dbReference type="OrthoDB" id="1432712at2759"/>
<evidence type="ECO:0000313" key="3">
    <source>
        <dbReference type="Proteomes" id="UP000447434"/>
    </source>
</evidence>
<dbReference type="GO" id="GO:1990837">
    <property type="term" value="F:sequence-specific double-stranded DNA binding"/>
    <property type="evidence" value="ECO:0007669"/>
    <property type="project" value="TreeGrafter"/>
</dbReference>
<dbReference type="EMBL" id="WOCE01000010">
    <property type="protein sequence ID" value="KAE9605369.1"/>
    <property type="molecule type" value="Genomic_DNA"/>
</dbReference>
<dbReference type="SMART" id="SM00614">
    <property type="entry name" value="ZnF_BED"/>
    <property type="match status" value="1"/>
</dbReference>
<feature type="compositionally biased region" description="Polar residues" evidence="1">
    <location>
        <begin position="1"/>
        <end position="13"/>
    </location>
</feature>
<dbReference type="GO" id="GO:0005634">
    <property type="term" value="C:nucleus"/>
    <property type="evidence" value="ECO:0007669"/>
    <property type="project" value="TreeGrafter"/>
</dbReference>
<name>A0A6A4PVG9_LUPAL</name>
<protein>
    <submittedName>
        <fullName evidence="2">Putative transcription factor/ chromatin remodeling BED-type(Zn) family</fullName>
    </submittedName>
</protein>
<evidence type="ECO:0000256" key="1">
    <source>
        <dbReference type="SAM" id="MobiDB-lite"/>
    </source>
</evidence>